<dbReference type="STRING" id="1009370.ALO_03031"/>
<keyword evidence="4 6" id="KW-1133">Transmembrane helix</keyword>
<evidence type="ECO:0000313" key="8">
    <source>
        <dbReference type="Proteomes" id="UP000003240"/>
    </source>
</evidence>
<evidence type="ECO:0000313" key="7">
    <source>
        <dbReference type="EMBL" id="EGO65550.1"/>
    </source>
</evidence>
<evidence type="ECO:0000256" key="5">
    <source>
        <dbReference type="ARBA" id="ARBA00023136"/>
    </source>
</evidence>
<evidence type="ECO:0000256" key="2">
    <source>
        <dbReference type="ARBA" id="ARBA00009142"/>
    </source>
</evidence>
<reference evidence="7 8" key="1">
    <citation type="journal article" date="2011" name="EMBO J.">
        <title>Structural diversity of bacterial flagellar motors.</title>
        <authorList>
            <person name="Chen S."/>
            <person name="Beeby M."/>
            <person name="Murphy G.E."/>
            <person name="Leadbetter J.R."/>
            <person name="Hendrixson D.R."/>
            <person name="Briegel A."/>
            <person name="Li Z."/>
            <person name="Shi J."/>
            <person name="Tocheva E.I."/>
            <person name="Muller A."/>
            <person name="Dobro M.J."/>
            <person name="Jensen G.J."/>
        </authorList>
    </citation>
    <scope>NUCLEOTIDE SEQUENCE [LARGE SCALE GENOMIC DNA]</scope>
    <source>
        <strain evidence="7 8">DSM 6540</strain>
    </source>
</reference>
<organism evidence="7 8">
    <name type="scientific">Acetonema longum DSM 6540</name>
    <dbReference type="NCBI Taxonomy" id="1009370"/>
    <lineage>
        <taxon>Bacteria</taxon>
        <taxon>Bacillati</taxon>
        <taxon>Bacillota</taxon>
        <taxon>Negativicutes</taxon>
        <taxon>Acetonemataceae</taxon>
        <taxon>Acetonema</taxon>
    </lineage>
</organism>
<sequence length="121" mass="12635">MINLENNWKALGAGLLIGVLSGLLGIGGGVFMVPIMVSYFGVTQHIAQATSLAVVIPTAIVSSIVYSLHGSIDYSVALQLILGSIVGASLGARLMKKLPAVQLKRLFAFMLILVGVRMVIG</sequence>
<feature type="transmembrane region" description="Helical" evidence="6">
    <location>
        <begin position="74"/>
        <end position="91"/>
    </location>
</feature>
<dbReference type="PANTHER" id="PTHR43701">
    <property type="entry name" value="MEMBRANE TRANSPORTER PROTEIN MJ0441-RELATED"/>
    <property type="match status" value="1"/>
</dbReference>
<gene>
    <name evidence="7" type="ORF">ALO_03031</name>
</gene>
<dbReference type="GO" id="GO:0005886">
    <property type="term" value="C:plasma membrane"/>
    <property type="evidence" value="ECO:0007669"/>
    <property type="project" value="UniProtKB-SubCell"/>
</dbReference>
<dbReference type="InterPro" id="IPR051598">
    <property type="entry name" value="TSUP/Inactive_protease-like"/>
</dbReference>
<name>F7NEY9_9FIRM</name>
<dbReference type="Proteomes" id="UP000003240">
    <property type="component" value="Unassembled WGS sequence"/>
</dbReference>
<dbReference type="InterPro" id="IPR002781">
    <property type="entry name" value="TM_pro_TauE-like"/>
</dbReference>
<evidence type="ECO:0000256" key="1">
    <source>
        <dbReference type="ARBA" id="ARBA00004141"/>
    </source>
</evidence>
<accession>F7NEY9</accession>
<feature type="transmembrane region" description="Helical" evidence="6">
    <location>
        <begin position="12"/>
        <end position="37"/>
    </location>
</feature>
<evidence type="ECO:0000256" key="3">
    <source>
        <dbReference type="ARBA" id="ARBA00022692"/>
    </source>
</evidence>
<feature type="transmembrane region" description="Helical" evidence="6">
    <location>
        <begin position="103"/>
        <end position="120"/>
    </location>
</feature>
<evidence type="ECO:0000256" key="4">
    <source>
        <dbReference type="ARBA" id="ARBA00022989"/>
    </source>
</evidence>
<comment type="similarity">
    <text evidence="2 6">Belongs to the 4-toluene sulfonate uptake permease (TSUP) (TC 2.A.102) family.</text>
</comment>
<comment type="subcellular location">
    <subcellularLocation>
        <location evidence="6">Cell membrane</location>
        <topology evidence="6">Multi-pass membrane protein</topology>
    </subcellularLocation>
    <subcellularLocation>
        <location evidence="1">Membrane</location>
        <topology evidence="1">Multi-pass membrane protein</topology>
    </subcellularLocation>
</comment>
<feature type="transmembrane region" description="Helical" evidence="6">
    <location>
        <begin position="49"/>
        <end position="68"/>
    </location>
</feature>
<proteinExistence type="inferred from homology"/>
<protein>
    <recommendedName>
        <fullName evidence="6">Probable membrane transporter protein</fullName>
    </recommendedName>
</protein>
<keyword evidence="8" id="KW-1185">Reference proteome</keyword>
<dbReference type="eggNOG" id="COG0730">
    <property type="taxonomic scope" value="Bacteria"/>
</dbReference>
<keyword evidence="6" id="KW-1003">Cell membrane</keyword>
<dbReference type="PANTHER" id="PTHR43701:SF2">
    <property type="entry name" value="MEMBRANE TRANSPORTER PROTEIN YJNA-RELATED"/>
    <property type="match status" value="1"/>
</dbReference>
<dbReference type="AlphaFoldDB" id="F7NEY9"/>
<dbReference type="EMBL" id="AFGF01000017">
    <property type="protein sequence ID" value="EGO65550.1"/>
    <property type="molecule type" value="Genomic_DNA"/>
</dbReference>
<keyword evidence="3 6" id="KW-0812">Transmembrane</keyword>
<comment type="caution">
    <text evidence="7">The sequence shown here is derived from an EMBL/GenBank/DDBJ whole genome shotgun (WGS) entry which is preliminary data.</text>
</comment>
<keyword evidence="5 6" id="KW-0472">Membrane</keyword>
<dbReference type="Pfam" id="PF01925">
    <property type="entry name" value="TauE"/>
    <property type="match status" value="1"/>
</dbReference>
<evidence type="ECO:0000256" key="6">
    <source>
        <dbReference type="RuleBase" id="RU363041"/>
    </source>
</evidence>